<dbReference type="PANTHER" id="PTHR45348:SF2">
    <property type="entry name" value="ZINC-TYPE ALCOHOL DEHYDROGENASE-LIKE PROTEIN C2E1P3.01"/>
    <property type="match status" value="1"/>
</dbReference>
<sequence length="355" mass="37982">MSIPTKQLALVLEEERGPLVIKHIDVPKPGPEEILVRIEAAGLNPGDWKVVRLGKLIDKYPVILGFDAAGVAVEVGSNVKDYAVGDRVLFQGWFDFATREAHGHYKQYSIAIPEVRAKFPASLSFEEAATIPSGLAAAALPLYSRVELAPSAKLIPPWEEGGRGYYAGKPFFVLGGASSIGQYVIQLARLSGFSPIITTASLHNTDLLKSLGATHVLDRKLPSETLVKEACEIAGGPLEVVFDAVSLPDTLVIGYQATAPTGTFVKVNSESIPGVENPEKKVHFGRGLFNAPFNAAVSLSLLAKLPELLENGDIKPNRVEVIPGGLRGVDPGLDRLQNNEVSAVKLVVKPQETTV</sequence>
<dbReference type="Pfam" id="PF08240">
    <property type="entry name" value="ADH_N"/>
    <property type="match status" value="1"/>
</dbReference>
<gene>
    <name evidence="2" type="ORF">PYCCODRAFT_1365112</name>
</gene>
<evidence type="ECO:0000313" key="2">
    <source>
        <dbReference type="EMBL" id="OSD03833.1"/>
    </source>
</evidence>
<dbReference type="InterPro" id="IPR013149">
    <property type="entry name" value="ADH-like_C"/>
</dbReference>
<dbReference type="AlphaFoldDB" id="A0A1Y2IT29"/>
<dbReference type="GO" id="GO:0016651">
    <property type="term" value="F:oxidoreductase activity, acting on NAD(P)H"/>
    <property type="evidence" value="ECO:0007669"/>
    <property type="project" value="InterPro"/>
</dbReference>
<organism evidence="2 3">
    <name type="scientific">Trametes coccinea (strain BRFM310)</name>
    <name type="common">Pycnoporus coccineus</name>
    <dbReference type="NCBI Taxonomy" id="1353009"/>
    <lineage>
        <taxon>Eukaryota</taxon>
        <taxon>Fungi</taxon>
        <taxon>Dikarya</taxon>
        <taxon>Basidiomycota</taxon>
        <taxon>Agaricomycotina</taxon>
        <taxon>Agaricomycetes</taxon>
        <taxon>Polyporales</taxon>
        <taxon>Polyporaceae</taxon>
        <taxon>Trametes</taxon>
    </lineage>
</organism>
<dbReference type="InterPro" id="IPR011032">
    <property type="entry name" value="GroES-like_sf"/>
</dbReference>
<dbReference type="SUPFAM" id="SSF50129">
    <property type="entry name" value="GroES-like"/>
    <property type="match status" value="1"/>
</dbReference>
<dbReference type="Pfam" id="PF00107">
    <property type="entry name" value="ADH_zinc_N"/>
    <property type="match status" value="1"/>
</dbReference>
<name>A0A1Y2IT29_TRAC3</name>
<feature type="domain" description="Enoyl reductase (ER)" evidence="1">
    <location>
        <begin position="17"/>
        <end position="348"/>
    </location>
</feature>
<proteinExistence type="predicted"/>
<reference evidence="2 3" key="1">
    <citation type="journal article" date="2015" name="Biotechnol. Biofuels">
        <title>Enhanced degradation of softwood versus hardwood by the white-rot fungus Pycnoporus coccineus.</title>
        <authorList>
            <person name="Couturier M."/>
            <person name="Navarro D."/>
            <person name="Chevret D."/>
            <person name="Henrissat B."/>
            <person name="Piumi F."/>
            <person name="Ruiz-Duenas F.J."/>
            <person name="Martinez A.T."/>
            <person name="Grigoriev I.V."/>
            <person name="Riley R."/>
            <person name="Lipzen A."/>
            <person name="Berrin J.G."/>
            <person name="Master E.R."/>
            <person name="Rosso M.N."/>
        </authorList>
    </citation>
    <scope>NUCLEOTIDE SEQUENCE [LARGE SCALE GENOMIC DNA]</scope>
    <source>
        <strain evidence="2 3">BRFM310</strain>
    </source>
</reference>
<evidence type="ECO:0000259" key="1">
    <source>
        <dbReference type="SMART" id="SM00829"/>
    </source>
</evidence>
<accession>A0A1Y2IT29</accession>
<protein>
    <submittedName>
        <fullName evidence="2">GroES-like protein</fullName>
    </submittedName>
</protein>
<dbReference type="Gene3D" id="3.90.180.10">
    <property type="entry name" value="Medium-chain alcohol dehydrogenases, catalytic domain"/>
    <property type="match status" value="1"/>
</dbReference>
<keyword evidence="3" id="KW-1185">Reference proteome</keyword>
<dbReference type="InterPro" id="IPR013154">
    <property type="entry name" value="ADH-like_N"/>
</dbReference>
<dbReference type="InterPro" id="IPR020843">
    <property type="entry name" value="ER"/>
</dbReference>
<dbReference type="EMBL" id="KZ084099">
    <property type="protein sequence ID" value="OSD03833.1"/>
    <property type="molecule type" value="Genomic_DNA"/>
</dbReference>
<dbReference type="STRING" id="1353009.A0A1Y2IT29"/>
<dbReference type="OrthoDB" id="3233595at2759"/>
<evidence type="ECO:0000313" key="3">
    <source>
        <dbReference type="Proteomes" id="UP000193067"/>
    </source>
</evidence>
<dbReference type="PANTHER" id="PTHR45348">
    <property type="entry name" value="HYPOTHETICAL OXIDOREDUCTASE (EUROFUNG)"/>
    <property type="match status" value="1"/>
</dbReference>
<dbReference type="CDD" id="cd08249">
    <property type="entry name" value="enoyl_reductase_like"/>
    <property type="match status" value="1"/>
</dbReference>
<dbReference type="InterPro" id="IPR036291">
    <property type="entry name" value="NAD(P)-bd_dom_sf"/>
</dbReference>
<dbReference type="SUPFAM" id="SSF51735">
    <property type="entry name" value="NAD(P)-binding Rossmann-fold domains"/>
    <property type="match status" value="1"/>
</dbReference>
<dbReference type="InterPro" id="IPR047122">
    <property type="entry name" value="Trans-enoyl_RdTase-like"/>
</dbReference>
<dbReference type="SMART" id="SM00829">
    <property type="entry name" value="PKS_ER"/>
    <property type="match status" value="1"/>
</dbReference>
<dbReference type="Gene3D" id="3.40.50.720">
    <property type="entry name" value="NAD(P)-binding Rossmann-like Domain"/>
    <property type="match status" value="1"/>
</dbReference>
<dbReference type="Proteomes" id="UP000193067">
    <property type="component" value="Unassembled WGS sequence"/>
</dbReference>